<gene>
    <name evidence="2" type="ORF">BS47DRAFT_1340575</name>
</gene>
<evidence type="ECO:0000313" key="3">
    <source>
        <dbReference type="Proteomes" id="UP000886523"/>
    </source>
</evidence>
<sequence>MSDSVRALNTLTGYPSDIPQSRIPALSRTGIPTHFSSPTDSANPSHPFLSRKQLEMRHNLHPSKRQREIQRQYIYPVNHVPVSKTIPSGLLVNPAGLGRYPDLTPLSTQLYGSDTMAIAPAIIPIGEGPDIPRAVLGPCSVIAPLPTITTLTRVSLADSAAIGHPTRGTPPPPRTAAEPRQSQSRNQGHPARHRHHATSRTSFPGPLRRSSSLHRGRPRPPPAPKISPPAQLAFRAKGRIVNLVNLECESTTTSPSTSTAPVAKSMIGASSPCESEFRPQPVSLDRTPNNALLISRAVTEHYPTIQYASIPAHHPDRARETWKKLAELGMAPTPVIDSSAPEDSSGDESETTSYSETCQHEPPPIESGGPNEAHYARLRRLWSPRTLGSNRSLVPMHPDIRHVLSVLRSP</sequence>
<dbReference type="AlphaFoldDB" id="A0A9P6DZG0"/>
<accession>A0A9P6DZG0</accession>
<comment type="caution">
    <text evidence="2">The sequence shown here is derived from an EMBL/GenBank/DDBJ whole genome shotgun (WGS) entry which is preliminary data.</text>
</comment>
<feature type="region of interest" description="Disordered" evidence="1">
    <location>
        <begin position="161"/>
        <end position="230"/>
    </location>
</feature>
<proteinExistence type="predicted"/>
<dbReference type="EMBL" id="MU128937">
    <property type="protein sequence ID" value="KAF9516683.1"/>
    <property type="molecule type" value="Genomic_DNA"/>
</dbReference>
<protein>
    <submittedName>
        <fullName evidence="2">Uncharacterized protein</fullName>
    </submittedName>
</protein>
<keyword evidence="3" id="KW-1185">Reference proteome</keyword>
<reference evidence="2" key="1">
    <citation type="journal article" date="2020" name="Nat. Commun.">
        <title>Large-scale genome sequencing of mycorrhizal fungi provides insights into the early evolution of symbiotic traits.</title>
        <authorList>
            <person name="Miyauchi S."/>
            <person name="Kiss E."/>
            <person name="Kuo A."/>
            <person name="Drula E."/>
            <person name="Kohler A."/>
            <person name="Sanchez-Garcia M."/>
            <person name="Morin E."/>
            <person name="Andreopoulos B."/>
            <person name="Barry K.W."/>
            <person name="Bonito G."/>
            <person name="Buee M."/>
            <person name="Carver A."/>
            <person name="Chen C."/>
            <person name="Cichocki N."/>
            <person name="Clum A."/>
            <person name="Culley D."/>
            <person name="Crous P.W."/>
            <person name="Fauchery L."/>
            <person name="Girlanda M."/>
            <person name="Hayes R.D."/>
            <person name="Keri Z."/>
            <person name="LaButti K."/>
            <person name="Lipzen A."/>
            <person name="Lombard V."/>
            <person name="Magnuson J."/>
            <person name="Maillard F."/>
            <person name="Murat C."/>
            <person name="Nolan M."/>
            <person name="Ohm R.A."/>
            <person name="Pangilinan J."/>
            <person name="Pereira M.F."/>
            <person name="Perotto S."/>
            <person name="Peter M."/>
            <person name="Pfister S."/>
            <person name="Riley R."/>
            <person name="Sitrit Y."/>
            <person name="Stielow J.B."/>
            <person name="Szollosi G."/>
            <person name="Zifcakova L."/>
            <person name="Stursova M."/>
            <person name="Spatafora J.W."/>
            <person name="Tedersoo L."/>
            <person name="Vaario L.M."/>
            <person name="Yamada A."/>
            <person name="Yan M."/>
            <person name="Wang P."/>
            <person name="Xu J."/>
            <person name="Bruns T."/>
            <person name="Baldrian P."/>
            <person name="Vilgalys R."/>
            <person name="Dunand C."/>
            <person name="Henrissat B."/>
            <person name="Grigoriev I.V."/>
            <person name="Hibbett D."/>
            <person name="Nagy L.G."/>
            <person name="Martin F.M."/>
        </authorList>
    </citation>
    <scope>NUCLEOTIDE SEQUENCE</scope>
    <source>
        <strain evidence="2">UP504</strain>
    </source>
</reference>
<feature type="region of interest" description="Disordered" evidence="1">
    <location>
        <begin position="332"/>
        <end position="372"/>
    </location>
</feature>
<organism evidence="2 3">
    <name type="scientific">Hydnum rufescens UP504</name>
    <dbReference type="NCBI Taxonomy" id="1448309"/>
    <lineage>
        <taxon>Eukaryota</taxon>
        <taxon>Fungi</taxon>
        <taxon>Dikarya</taxon>
        <taxon>Basidiomycota</taxon>
        <taxon>Agaricomycotina</taxon>
        <taxon>Agaricomycetes</taxon>
        <taxon>Cantharellales</taxon>
        <taxon>Hydnaceae</taxon>
        <taxon>Hydnum</taxon>
    </lineage>
</organism>
<evidence type="ECO:0000313" key="2">
    <source>
        <dbReference type="EMBL" id="KAF9516683.1"/>
    </source>
</evidence>
<dbReference type="Proteomes" id="UP000886523">
    <property type="component" value="Unassembled WGS sequence"/>
</dbReference>
<name>A0A9P6DZG0_9AGAM</name>
<evidence type="ECO:0000256" key="1">
    <source>
        <dbReference type="SAM" id="MobiDB-lite"/>
    </source>
</evidence>